<evidence type="ECO:0000313" key="5">
    <source>
        <dbReference type="Proteomes" id="UP000314982"/>
    </source>
</evidence>
<dbReference type="GO" id="GO:1902275">
    <property type="term" value="P:regulation of chromatin organization"/>
    <property type="evidence" value="ECO:0007669"/>
    <property type="project" value="TreeGrafter"/>
</dbReference>
<dbReference type="InterPro" id="IPR024954">
    <property type="entry name" value="SSRP1_DD"/>
</dbReference>
<dbReference type="Ensembl" id="ENSHHUT00000033062.1">
    <property type="protein sequence ID" value="ENSHHUP00000031758.1"/>
    <property type="gene ID" value="ENSHHUG00000020159.1"/>
</dbReference>
<dbReference type="GO" id="GO:0031491">
    <property type="term" value="F:nucleosome binding"/>
    <property type="evidence" value="ECO:0007669"/>
    <property type="project" value="TreeGrafter"/>
</dbReference>
<dbReference type="GeneTree" id="ENSGT00940000167382"/>
<evidence type="ECO:0000256" key="1">
    <source>
        <dbReference type="ARBA" id="ARBA00004123"/>
    </source>
</evidence>
<dbReference type="Pfam" id="PF17292">
    <property type="entry name" value="POB3_N"/>
    <property type="match status" value="1"/>
</dbReference>
<dbReference type="Gene3D" id="2.30.29.30">
    <property type="entry name" value="Pleckstrin-homology domain (PH domain)/Phosphotyrosine-binding domain (PTB)"/>
    <property type="match status" value="1"/>
</dbReference>
<sequence>RRVCLGQGIKLTTSTGHIYKYDGFRDTDFENISEYFKAHYKVELSEKELCVKGWNWGTAKFSGPLLSFEVSDSPAFEIPLASVSQCATGKNEVTLEFHQNDEAEVSLMEVRFDVPPRDTATTEEGPEPVELGGCVRWGAVCERVSGIDLKKGKTHTH</sequence>
<dbReference type="InterPro" id="IPR050454">
    <property type="entry name" value="RTT106/SSRP1_HistChap/FACT"/>
</dbReference>
<accession>A0A4W5M0X2</accession>
<dbReference type="Gene3D" id="2.30.29.220">
    <property type="entry name" value="Structure-specific recognition protein (SSRP1)"/>
    <property type="match status" value="1"/>
</dbReference>
<dbReference type="STRING" id="62062.ENSHHUP00000031758"/>
<dbReference type="InterPro" id="IPR035417">
    <property type="entry name" value="SSRP1/POB3_N"/>
</dbReference>
<dbReference type="PANTHER" id="PTHR45849:SF1">
    <property type="entry name" value="FACT COMPLEX SUBUNIT SSRP1"/>
    <property type="match status" value="1"/>
</dbReference>
<protein>
    <recommendedName>
        <fullName evidence="6">FACT complex subunit SSRP1</fullName>
    </recommendedName>
</protein>
<dbReference type="GO" id="GO:0042393">
    <property type="term" value="F:histone binding"/>
    <property type="evidence" value="ECO:0007669"/>
    <property type="project" value="TreeGrafter"/>
</dbReference>
<feature type="domain" description="FACT complex subunit SSRP1/POB3 N-terminal PH" evidence="3">
    <location>
        <begin position="2"/>
        <end position="45"/>
    </location>
</feature>
<reference evidence="4" key="2">
    <citation type="submission" date="2025-08" db="UniProtKB">
        <authorList>
            <consortium name="Ensembl"/>
        </authorList>
    </citation>
    <scope>IDENTIFICATION</scope>
</reference>
<feature type="domain" description="SSRP1 dimerization" evidence="2">
    <location>
        <begin position="53"/>
        <end position="116"/>
    </location>
</feature>
<dbReference type="Proteomes" id="UP000314982">
    <property type="component" value="Unassembled WGS sequence"/>
</dbReference>
<dbReference type="FunFam" id="2.30.29.220:FF:000001">
    <property type="entry name" value="FACT complex subunit SSRP1"/>
    <property type="match status" value="1"/>
</dbReference>
<evidence type="ECO:0000313" key="4">
    <source>
        <dbReference type="Ensembl" id="ENSHHUP00000031758.1"/>
    </source>
</evidence>
<dbReference type="PANTHER" id="PTHR45849">
    <property type="entry name" value="FACT COMPLEX SUBUNIT SSRP1"/>
    <property type="match status" value="1"/>
</dbReference>
<evidence type="ECO:0008006" key="6">
    <source>
        <dbReference type="Google" id="ProtNLM"/>
    </source>
</evidence>
<dbReference type="InterPro" id="IPR011993">
    <property type="entry name" value="PH-like_dom_sf"/>
</dbReference>
<dbReference type="AlphaFoldDB" id="A0A4W5M0X2"/>
<reference evidence="5" key="1">
    <citation type="submission" date="2018-06" db="EMBL/GenBank/DDBJ databases">
        <title>Genome assembly of Danube salmon.</title>
        <authorList>
            <person name="Macqueen D.J."/>
            <person name="Gundappa M.K."/>
        </authorList>
    </citation>
    <scope>NUCLEOTIDE SEQUENCE [LARGE SCALE GENOMIC DNA]</scope>
</reference>
<reference evidence="4" key="3">
    <citation type="submission" date="2025-09" db="UniProtKB">
        <authorList>
            <consortium name="Ensembl"/>
        </authorList>
    </citation>
    <scope>IDENTIFICATION</scope>
</reference>
<dbReference type="GO" id="GO:0035101">
    <property type="term" value="C:FACT complex"/>
    <property type="evidence" value="ECO:0007669"/>
    <property type="project" value="TreeGrafter"/>
</dbReference>
<name>A0A4W5M0X2_9TELE</name>
<proteinExistence type="predicted"/>
<dbReference type="Pfam" id="PF03531">
    <property type="entry name" value="SSrecog"/>
    <property type="match status" value="1"/>
</dbReference>
<dbReference type="InterPro" id="IPR038167">
    <property type="entry name" value="SSRP1_sf"/>
</dbReference>
<keyword evidence="5" id="KW-1185">Reference proteome</keyword>
<comment type="subcellular location">
    <subcellularLocation>
        <location evidence="1">Nucleus</location>
    </subcellularLocation>
</comment>
<evidence type="ECO:0000259" key="2">
    <source>
        <dbReference type="Pfam" id="PF03531"/>
    </source>
</evidence>
<evidence type="ECO:0000259" key="3">
    <source>
        <dbReference type="Pfam" id="PF17292"/>
    </source>
</evidence>
<organism evidence="4 5">
    <name type="scientific">Hucho hucho</name>
    <name type="common">huchen</name>
    <dbReference type="NCBI Taxonomy" id="62062"/>
    <lineage>
        <taxon>Eukaryota</taxon>
        <taxon>Metazoa</taxon>
        <taxon>Chordata</taxon>
        <taxon>Craniata</taxon>
        <taxon>Vertebrata</taxon>
        <taxon>Euteleostomi</taxon>
        <taxon>Actinopterygii</taxon>
        <taxon>Neopterygii</taxon>
        <taxon>Teleostei</taxon>
        <taxon>Protacanthopterygii</taxon>
        <taxon>Salmoniformes</taxon>
        <taxon>Salmonidae</taxon>
        <taxon>Salmoninae</taxon>
        <taxon>Hucho</taxon>
    </lineage>
</organism>